<comment type="subcellular location">
    <subcellularLocation>
        <location evidence="1">Membrane</location>
        <topology evidence="1">Single-pass type II membrane protein</topology>
    </subcellularLocation>
</comment>
<evidence type="ECO:0000256" key="4">
    <source>
        <dbReference type="ARBA" id="ARBA00022968"/>
    </source>
</evidence>
<sequence>MSFKELINEIRRSNAAKALFWLLVALSCCIIIVVALDSLEEPDHDISPVMVEFAPRPNKGSIIYYKYKIAHSWKRWTSKIDHFLAFYKNPPNNTVECNFEQELTSNQSCNVDLQQFEPCINTHNTYAKASPCVFIKFNKVFDWLPQYYENLNETEFGTDFTNKIENNFAKYHPEYLQTVWVHCTGRTEMDTNLLGDVNYIPWMGFPGYFFPYKGQESYMEPLIAIQFTNPRVRIFLLILIVFLICVGVYILVRSSSLMDYDDETGSIEVIPKFDQGNFIRYSSSNRESILGVSRKIDEALKPYNSTSSNLYRGCNFYNHPPLGKTCDVDIKAFDPCSKERYFGYLKSTPCVFLKLSKDAEWVPEFYNESSLPEEMPEDLKRDVSDYVRQNKRHAQIIWVSCEGKSPVDKENMGLITYLPRRGFPGFYYPCSSKIACTEPLVAIQFQSPKSQVLINVQCTIWAKNLHKKVDFELQID</sequence>
<keyword evidence="6 7" id="KW-0472">Membrane</keyword>
<comment type="similarity">
    <text evidence="2">Belongs to the X(+)/potassium ATPases subunit beta family.</text>
</comment>
<dbReference type="OrthoDB" id="5912413at2759"/>
<feature type="transmembrane region" description="Helical" evidence="7">
    <location>
        <begin position="234"/>
        <end position="252"/>
    </location>
</feature>
<dbReference type="PROSITE" id="PS51257">
    <property type="entry name" value="PROKAR_LIPOPROTEIN"/>
    <property type="match status" value="1"/>
</dbReference>
<dbReference type="PANTHER" id="PTHR11523">
    <property type="entry name" value="SODIUM/POTASSIUM-DEPENDENT ATPASE BETA SUBUNIT"/>
    <property type="match status" value="1"/>
</dbReference>
<keyword evidence="5 7" id="KW-1133">Transmembrane helix</keyword>
<dbReference type="InterPro" id="IPR038702">
    <property type="entry name" value="Na/K_ATPase_sub_beta_sf"/>
</dbReference>
<feature type="transmembrane region" description="Helical" evidence="7">
    <location>
        <begin position="18"/>
        <end position="36"/>
    </location>
</feature>
<evidence type="ECO:0000256" key="6">
    <source>
        <dbReference type="ARBA" id="ARBA00023136"/>
    </source>
</evidence>
<dbReference type="GO" id="GO:0030007">
    <property type="term" value="P:intracellular potassium ion homeostasis"/>
    <property type="evidence" value="ECO:0007669"/>
    <property type="project" value="TreeGrafter"/>
</dbReference>
<dbReference type="Proteomes" id="UP000183832">
    <property type="component" value="Unassembled WGS sequence"/>
</dbReference>
<dbReference type="PANTHER" id="PTHR11523:SF28">
    <property type="entry name" value="NA_K-ATPASE BETA SUBUNIT ISOFORM 4-RELATED"/>
    <property type="match status" value="1"/>
</dbReference>
<dbReference type="AlphaFoldDB" id="A0A1J1IFX8"/>
<keyword evidence="9" id="KW-1185">Reference proteome</keyword>
<evidence type="ECO:0000256" key="2">
    <source>
        <dbReference type="ARBA" id="ARBA00005876"/>
    </source>
</evidence>
<dbReference type="InterPro" id="IPR000402">
    <property type="entry name" value="Na/K_ATPase_sub_beta"/>
</dbReference>
<dbReference type="Pfam" id="PF00287">
    <property type="entry name" value="Na_K-ATPase"/>
    <property type="match status" value="2"/>
</dbReference>
<keyword evidence="4" id="KW-0735">Signal-anchor</keyword>
<dbReference type="GO" id="GO:0036376">
    <property type="term" value="P:sodium ion export across plasma membrane"/>
    <property type="evidence" value="ECO:0007669"/>
    <property type="project" value="TreeGrafter"/>
</dbReference>
<dbReference type="EMBL" id="CVRI01000048">
    <property type="protein sequence ID" value="CRK99115.1"/>
    <property type="molecule type" value="Genomic_DNA"/>
</dbReference>
<gene>
    <name evidence="8" type="primary">similar to Sodium</name>
    <name evidence="8" type="ORF">CLUMA_CG012158</name>
</gene>
<name>A0A1J1IFX8_9DIPT</name>
<accession>A0A1J1IFX8</accession>
<organism evidence="8 9">
    <name type="scientific">Clunio marinus</name>
    <dbReference type="NCBI Taxonomy" id="568069"/>
    <lineage>
        <taxon>Eukaryota</taxon>
        <taxon>Metazoa</taxon>
        <taxon>Ecdysozoa</taxon>
        <taxon>Arthropoda</taxon>
        <taxon>Hexapoda</taxon>
        <taxon>Insecta</taxon>
        <taxon>Pterygota</taxon>
        <taxon>Neoptera</taxon>
        <taxon>Endopterygota</taxon>
        <taxon>Diptera</taxon>
        <taxon>Nematocera</taxon>
        <taxon>Chironomoidea</taxon>
        <taxon>Chironomidae</taxon>
        <taxon>Clunio</taxon>
    </lineage>
</organism>
<dbReference type="GO" id="GO:0006883">
    <property type="term" value="P:intracellular sodium ion homeostasis"/>
    <property type="evidence" value="ECO:0007669"/>
    <property type="project" value="TreeGrafter"/>
</dbReference>
<evidence type="ECO:0000313" key="9">
    <source>
        <dbReference type="Proteomes" id="UP000183832"/>
    </source>
</evidence>
<evidence type="ECO:0000256" key="5">
    <source>
        <dbReference type="ARBA" id="ARBA00022989"/>
    </source>
</evidence>
<evidence type="ECO:0000313" key="8">
    <source>
        <dbReference type="EMBL" id="CRK99115.1"/>
    </source>
</evidence>
<proteinExistence type="inferred from homology"/>
<evidence type="ECO:0000256" key="3">
    <source>
        <dbReference type="ARBA" id="ARBA00022692"/>
    </source>
</evidence>
<keyword evidence="3 7" id="KW-0812">Transmembrane</keyword>
<evidence type="ECO:0000256" key="7">
    <source>
        <dbReference type="SAM" id="Phobius"/>
    </source>
</evidence>
<evidence type="ECO:0000256" key="1">
    <source>
        <dbReference type="ARBA" id="ARBA00004606"/>
    </source>
</evidence>
<dbReference type="Gene3D" id="2.60.40.1660">
    <property type="entry name" value="Na, k-atpase alpha subunit"/>
    <property type="match status" value="2"/>
</dbReference>
<protein>
    <submittedName>
        <fullName evidence="8">CLUMA_CG012158, isoform A</fullName>
    </submittedName>
</protein>
<dbReference type="STRING" id="568069.A0A1J1IFX8"/>
<dbReference type="GO" id="GO:0005890">
    <property type="term" value="C:sodium:potassium-exchanging ATPase complex"/>
    <property type="evidence" value="ECO:0007669"/>
    <property type="project" value="InterPro"/>
</dbReference>
<reference evidence="8 9" key="1">
    <citation type="submission" date="2015-04" db="EMBL/GenBank/DDBJ databases">
        <authorList>
            <person name="Syromyatnikov M.Y."/>
            <person name="Popov V.N."/>
        </authorList>
    </citation>
    <scope>NUCLEOTIDE SEQUENCE [LARGE SCALE GENOMIC DNA]</scope>
</reference>
<dbReference type="GO" id="GO:1990573">
    <property type="term" value="P:potassium ion import across plasma membrane"/>
    <property type="evidence" value="ECO:0007669"/>
    <property type="project" value="TreeGrafter"/>
</dbReference>
<dbReference type="GO" id="GO:0001671">
    <property type="term" value="F:ATPase activator activity"/>
    <property type="evidence" value="ECO:0007669"/>
    <property type="project" value="TreeGrafter"/>
</dbReference>